<feature type="transmembrane region" description="Helical" evidence="9">
    <location>
        <begin position="6"/>
        <end position="30"/>
    </location>
</feature>
<dbReference type="Gene3D" id="3.40.50.11720">
    <property type="entry name" value="3-Deoxy-D-manno-octulosonic-acid transferase, N-terminal domain"/>
    <property type="match status" value="1"/>
</dbReference>
<dbReference type="PANTHER" id="PTHR42755:SF1">
    <property type="entry name" value="3-DEOXY-D-MANNO-OCTULOSONIC ACID TRANSFERASE, MITOCHONDRIAL-RELATED"/>
    <property type="match status" value="1"/>
</dbReference>
<comment type="subcellular location">
    <subcellularLocation>
        <location evidence="9">Cell membrane</location>
    </subcellularLocation>
</comment>
<dbReference type="Pfam" id="PF04413">
    <property type="entry name" value="Glycos_transf_N"/>
    <property type="match status" value="1"/>
</dbReference>
<protein>
    <recommendedName>
        <fullName evidence="3 9">3-deoxy-D-manno-octulosonic acid transferase</fullName>
        <shortName evidence="9">Kdo transferase</shortName>
        <ecNumber evidence="2 9">2.4.99.12</ecNumber>
    </recommendedName>
    <alternativeName>
        <fullName evidence="5 9">Lipid IV(A) 3-deoxy-D-manno-octulosonic acid transferase</fullName>
    </alternativeName>
</protein>
<dbReference type="Gene3D" id="3.40.50.2000">
    <property type="entry name" value="Glycogen Phosphorylase B"/>
    <property type="match status" value="1"/>
</dbReference>
<dbReference type="InterPro" id="IPR039901">
    <property type="entry name" value="Kdotransferase"/>
</dbReference>
<comment type="similarity">
    <text evidence="9">Belongs to the glycosyltransferase group 1 family.</text>
</comment>
<name>A0A8J6NU29_9BACT</name>
<evidence type="ECO:0000259" key="10">
    <source>
        <dbReference type="Pfam" id="PF04413"/>
    </source>
</evidence>
<keyword evidence="9" id="KW-1003">Cell membrane</keyword>
<evidence type="ECO:0000256" key="5">
    <source>
        <dbReference type="ARBA" id="ARBA00031445"/>
    </source>
</evidence>
<dbReference type="SUPFAM" id="SSF53756">
    <property type="entry name" value="UDP-Glycosyltransferase/glycogen phosphorylase"/>
    <property type="match status" value="1"/>
</dbReference>
<evidence type="ECO:0000256" key="7">
    <source>
        <dbReference type="PIRSR" id="PIRSR639901-1"/>
    </source>
</evidence>
<dbReference type="EC" id="2.4.99.12" evidence="2 9"/>
<proteinExistence type="inferred from homology"/>
<dbReference type="PANTHER" id="PTHR42755">
    <property type="entry name" value="3-DEOXY-MANNO-OCTULOSONATE CYTIDYLYLTRANSFERASE"/>
    <property type="match status" value="1"/>
</dbReference>
<reference evidence="11 12" key="1">
    <citation type="submission" date="2020-08" db="EMBL/GenBank/DDBJ databases">
        <title>Bridging the membrane lipid divide: bacteria of the FCB group superphylum have the potential to synthesize archaeal ether lipids.</title>
        <authorList>
            <person name="Villanueva L."/>
            <person name="Von Meijenfeldt F.A.B."/>
            <person name="Westbye A.B."/>
            <person name="Yadav S."/>
            <person name="Hopmans E.C."/>
            <person name="Dutilh B.E."/>
            <person name="Sinninghe Damste J.S."/>
        </authorList>
    </citation>
    <scope>NUCLEOTIDE SEQUENCE [LARGE SCALE GENOMIC DNA]</scope>
    <source>
        <strain evidence="11">NIOZ-UU17</strain>
    </source>
</reference>
<keyword evidence="9" id="KW-0472">Membrane</keyword>
<evidence type="ECO:0000256" key="2">
    <source>
        <dbReference type="ARBA" id="ARBA00012621"/>
    </source>
</evidence>
<feature type="non-terminal residue" evidence="11">
    <location>
        <position position="407"/>
    </location>
</feature>
<evidence type="ECO:0000313" key="12">
    <source>
        <dbReference type="Proteomes" id="UP000605201"/>
    </source>
</evidence>
<evidence type="ECO:0000256" key="8">
    <source>
        <dbReference type="PIRSR" id="PIRSR639901-2"/>
    </source>
</evidence>
<keyword evidence="9" id="KW-0448">Lipopolysaccharide biosynthesis</keyword>
<dbReference type="InterPro" id="IPR038107">
    <property type="entry name" value="Glycos_transf_N_sf"/>
</dbReference>
<dbReference type="GO" id="GO:0005886">
    <property type="term" value="C:plasma membrane"/>
    <property type="evidence" value="ECO:0007669"/>
    <property type="project" value="UniProtKB-SubCell"/>
</dbReference>
<feature type="domain" description="3-deoxy-D-manno-octulosonic-acid transferase N-terminal" evidence="10">
    <location>
        <begin position="39"/>
        <end position="223"/>
    </location>
</feature>
<dbReference type="InterPro" id="IPR007507">
    <property type="entry name" value="Glycos_transf_N"/>
</dbReference>
<gene>
    <name evidence="11" type="ORF">H8D96_15070</name>
</gene>
<keyword evidence="9" id="KW-1133">Transmembrane helix</keyword>
<dbReference type="GO" id="GO:0009244">
    <property type="term" value="P:lipopolysaccharide core region biosynthetic process"/>
    <property type="evidence" value="ECO:0007669"/>
    <property type="project" value="UniProtKB-UniRule"/>
</dbReference>
<comment type="caution">
    <text evidence="11">The sequence shown here is derived from an EMBL/GenBank/DDBJ whole genome shotgun (WGS) entry which is preliminary data.</text>
</comment>
<dbReference type="UniPathway" id="UPA00958"/>
<keyword evidence="4 9" id="KW-0808">Transferase</keyword>
<accession>A0A8J6NU29</accession>
<evidence type="ECO:0000256" key="1">
    <source>
        <dbReference type="ARBA" id="ARBA00004713"/>
    </source>
</evidence>
<feature type="site" description="Transition state stabilizer" evidence="8">
    <location>
        <position position="221"/>
    </location>
</feature>
<feature type="site" description="Transition state stabilizer" evidence="8">
    <location>
        <position position="143"/>
    </location>
</feature>
<dbReference type="GO" id="GO:0009245">
    <property type="term" value="P:lipid A biosynthetic process"/>
    <property type="evidence" value="ECO:0007669"/>
    <property type="project" value="TreeGrafter"/>
</dbReference>
<comment type="catalytic activity">
    <reaction evidence="6 9">
        <text>lipid IVA (E. coli) + CMP-3-deoxy-beta-D-manno-octulosonate = alpha-Kdo-(2-&gt;6)-lipid IVA (E. coli) + CMP + H(+)</text>
        <dbReference type="Rhea" id="RHEA:28066"/>
        <dbReference type="ChEBI" id="CHEBI:15378"/>
        <dbReference type="ChEBI" id="CHEBI:58603"/>
        <dbReference type="ChEBI" id="CHEBI:60364"/>
        <dbReference type="ChEBI" id="CHEBI:60377"/>
        <dbReference type="ChEBI" id="CHEBI:85987"/>
        <dbReference type="EC" id="2.4.99.12"/>
    </reaction>
</comment>
<dbReference type="AlphaFoldDB" id="A0A8J6NU29"/>
<comment type="function">
    <text evidence="9">Involved in lipopolysaccharide (LPS) biosynthesis. Catalyzes the transfer of 3-deoxy-D-manno-octulosonate (Kdo) residue(s) from CMP-Kdo to lipid IV(A), the tetraacyldisaccharide-1,4'-bisphosphate precursor of lipid A.</text>
</comment>
<dbReference type="GO" id="GO:0043842">
    <property type="term" value="F:Kdo transferase activity"/>
    <property type="evidence" value="ECO:0007669"/>
    <property type="project" value="UniProtKB-EC"/>
</dbReference>
<feature type="active site" description="Proton acceptor" evidence="7">
    <location>
        <position position="72"/>
    </location>
</feature>
<dbReference type="EMBL" id="JACNIG010000283">
    <property type="protein sequence ID" value="MBC8433229.1"/>
    <property type="molecule type" value="Genomic_DNA"/>
</dbReference>
<organism evidence="11 12">
    <name type="scientific">Candidatus Desulfatibia vada</name>
    <dbReference type="NCBI Taxonomy" id="2841696"/>
    <lineage>
        <taxon>Bacteria</taxon>
        <taxon>Pseudomonadati</taxon>
        <taxon>Thermodesulfobacteriota</taxon>
        <taxon>Desulfobacteria</taxon>
        <taxon>Desulfobacterales</taxon>
        <taxon>Desulfobacterales incertae sedis</taxon>
        <taxon>Candidatus Desulfatibia</taxon>
    </lineage>
</organism>
<comment type="pathway">
    <text evidence="1 9">Bacterial outer membrane biogenesis; LPS core biosynthesis.</text>
</comment>
<evidence type="ECO:0000256" key="6">
    <source>
        <dbReference type="ARBA" id="ARBA00049183"/>
    </source>
</evidence>
<evidence type="ECO:0000256" key="4">
    <source>
        <dbReference type="ARBA" id="ARBA00022679"/>
    </source>
</evidence>
<evidence type="ECO:0000313" key="11">
    <source>
        <dbReference type="EMBL" id="MBC8433229.1"/>
    </source>
</evidence>
<keyword evidence="9" id="KW-0812">Transmembrane</keyword>
<sequence length="407" mass="45359">MQRMIVLYNILFLIVIILGFPLILPIVLISDKRRKTVLQRLGMQKVVKATRLNRSCCLDKKPIWVHALSVGEVLSAEPLVAGISNHFKNRKVFISVSTKTGFEIANKRFKDTADAVFFYPYDLALSVKHMAGKIDPAFVVIVESDIWPNFLYEMKKRNVPVVLVNARLSQRSFRGYKRLAVFSKPVFLSFAGICTQSTEDAERFRALGIPSGRIKVTGNIKFEQTGQPLPAPEIKKLRRSIHIQPSQRVIVAGSTHKGEEAILSEVFTKVKKEFSELLLIVAPRDPERAGSVQRIFESAGFYTVLMKDPNKVKPDSIFDVIVVDALGVLKKLYALADVAFVGGSLVACGGHNPLEPAVFCKPIIFGYDMSDFAEISNMLVAAGGAFRVQDAESLYKTVSKLLRDQQK</sequence>
<evidence type="ECO:0000256" key="3">
    <source>
        <dbReference type="ARBA" id="ARBA00019077"/>
    </source>
</evidence>
<dbReference type="Proteomes" id="UP000605201">
    <property type="component" value="Unassembled WGS sequence"/>
</dbReference>
<evidence type="ECO:0000256" key="9">
    <source>
        <dbReference type="RuleBase" id="RU365103"/>
    </source>
</evidence>